<dbReference type="Proteomes" id="UP000609064">
    <property type="component" value="Unassembled WGS sequence"/>
</dbReference>
<protein>
    <recommendedName>
        <fullName evidence="6">Fibronectin type-III domain-containing protein</fullName>
    </recommendedName>
</protein>
<evidence type="ECO:0000313" key="5">
    <source>
        <dbReference type="Proteomes" id="UP000609064"/>
    </source>
</evidence>
<dbReference type="Gene3D" id="2.60.120.1060">
    <property type="entry name" value="NPCBM/NEW2 domain"/>
    <property type="match status" value="1"/>
</dbReference>
<dbReference type="InterPro" id="IPR013783">
    <property type="entry name" value="Ig-like_fold"/>
</dbReference>
<dbReference type="InterPro" id="IPR005181">
    <property type="entry name" value="SASA"/>
</dbReference>
<gene>
    <name evidence="4" type="ORF">GCM10011514_13410</name>
</gene>
<reference evidence="4" key="2">
    <citation type="submission" date="2020-09" db="EMBL/GenBank/DDBJ databases">
        <authorList>
            <person name="Sun Q."/>
            <person name="Zhou Y."/>
        </authorList>
    </citation>
    <scope>NUCLEOTIDE SEQUENCE</scope>
    <source>
        <strain evidence="4">CGMCC 1.15958</strain>
    </source>
</reference>
<name>A0A917DM50_9BACT</name>
<dbReference type="SUPFAM" id="SSF49265">
    <property type="entry name" value="Fibronectin type III"/>
    <property type="match status" value="1"/>
</dbReference>
<dbReference type="PROSITE" id="PS50853">
    <property type="entry name" value="FN3"/>
    <property type="match status" value="1"/>
</dbReference>
<dbReference type="PROSITE" id="PS50835">
    <property type="entry name" value="IG_LIKE"/>
    <property type="match status" value="1"/>
</dbReference>
<feature type="domain" description="Fibronectin type-III" evidence="3">
    <location>
        <begin position="616"/>
        <end position="703"/>
    </location>
</feature>
<dbReference type="SUPFAM" id="SSF52266">
    <property type="entry name" value="SGNH hydrolase"/>
    <property type="match status" value="1"/>
</dbReference>
<dbReference type="Pfam" id="PF03629">
    <property type="entry name" value="SASA"/>
    <property type="match status" value="1"/>
</dbReference>
<dbReference type="SUPFAM" id="SSF49785">
    <property type="entry name" value="Galactose-binding domain-like"/>
    <property type="match status" value="1"/>
</dbReference>
<keyword evidence="1" id="KW-0378">Hydrolase</keyword>
<reference evidence="4" key="1">
    <citation type="journal article" date="2014" name="Int. J. Syst. Evol. Microbiol.">
        <title>Complete genome sequence of Corynebacterium casei LMG S-19264T (=DSM 44701T), isolated from a smear-ripened cheese.</title>
        <authorList>
            <consortium name="US DOE Joint Genome Institute (JGI-PGF)"/>
            <person name="Walter F."/>
            <person name="Albersmeier A."/>
            <person name="Kalinowski J."/>
            <person name="Ruckert C."/>
        </authorList>
    </citation>
    <scope>NUCLEOTIDE SEQUENCE</scope>
    <source>
        <strain evidence="4">CGMCC 1.15958</strain>
    </source>
</reference>
<dbReference type="InterPro" id="IPR036514">
    <property type="entry name" value="SGNH_hydro_sf"/>
</dbReference>
<dbReference type="GO" id="GO:0016788">
    <property type="term" value="F:hydrolase activity, acting on ester bonds"/>
    <property type="evidence" value="ECO:0007669"/>
    <property type="project" value="UniProtKB-ARBA"/>
</dbReference>
<dbReference type="Gene3D" id="2.60.40.10">
    <property type="entry name" value="Immunoglobulins"/>
    <property type="match status" value="1"/>
</dbReference>
<evidence type="ECO:0008006" key="6">
    <source>
        <dbReference type="Google" id="ProtNLM"/>
    </source>
</evidence>
<dbReference type="SMART" id="SM00776">
    <property type="entry name" value="NPCBM"/>
    <property type="match status" value="1"/>
</dbReference>
<evidence type="ECO:0000256" key="1">
    <source>
        <dbReference type="ARBA" id="ARBA00022801"/>
    </source>
</evidence>
<evidence type="ECO:0000259" key="2">
    <source>
        <dbReference type="PROSITE" id="PS50835"/>
    </source>
</evidence>
<dbReference type="InterPro" id="IPR008979">
    <property type="entry name" value="Galactose-bd-like_sf"/>
</dbReference>
<feature type="domain" description="Ig-like" evidence="2">
    <location>
        <begin position="375"/>
        <end position="444"/>
    </location>
</feature>
<dbReference type="Gene3D" id="3.40.50.1110">
    <property type="entry name" value="SGNH hydrolase"/>
    <property type="match status" value="1"/>
</dbReference>
<evidence type="ECO:0000313" key="4">
    <source>
        <dbReference type="EMBL" id="GGD50490.1"/>
    </source>
</evidence>
<keyword evidence="5" id="KW-1185">Reference proteome</keyword>
<proteinExistence type="predicted"/>
<accession>A0A917DM50</accession>
<dbReference type="Pfam" id="PF08305">
    <property type="entry name" value="NPCBM"/>
    <property type="match status" value="1"/>
</dbReference>
<dbReference type="InterPro" id="IPR007110">
    <property type="entry name" value="Ig-like_dom"/>
</dbReference>
<dbReference type="InterPro" id="IPR013222">
    <property type="entry name" value="Glyco_hyd_98_carb-bd"/>
</dbReference>
<dbReference type="CDD" id="cd00063">
    <property type="entry name" value="FN3"/>
    <property type="match status" value="1"/>
</dbReference>
<dbReference type="InterPro" id="IPR003961">
    <property type="entry name" value="FN3_dom"/>
</dbReference>
<comment type="caution">
    <text evidence="4">The sequence shown here is derived from an EMBL/GenBank/DDBJ whole genome shotgun (WGS) entry which is preliminary data.</text>
</comment>
<sequence length="877" mass="94157">MEKAVFQRNQNNTATIYLAGNYSSSISTVEARFINATNSQVVIDWTTFTTNINGGIFSGYVSNVPGGWYTVEVRGKLGTNIVGTATLNRVGVGEVFLIAGQSNSQGLEGNQGEVGASDERVLNHNELSWYDGGLGQCDKKFPNYPSFSQIFSNGDTRSNLSKTGFNPWCYGKLGDNLVSKLGVPVVFFNAGAIATSSINWKESSDGLTTNSHYSQQPYCNASGVPYSGFERILNYYASVFGARAVLWHQGETDNYIQIAENAYTSNVNYIINKSRSEIGNVPWVISRASVFDKNANGGAGNSNSSVINAQNSLINSGNKIFPGPYTDDILGSNRGDEVHFYGSGLIELANRWDAVLSTDFFNNATPITARNFPQVSVSCHSSNELRLTAPSGYSSYKWVRIDTGNEDYEDATEASSQSIDRSSGIYRCYVTDGQGNITFTQPVTVQNIASQCSCVGLTSCSGVTYLSDNQACSSSNGWGPVEMDKSNGENGAGDGTTIKIRGVSYSKGLGIHANSTIIYNLNNNFGRFISTIGIDDEVANATNGATVVFKVYKDNILSYTSAMLNKSSSAVKLNIDITGVNELKLEVSDAGDNNFADHADWANARLHCVDTQAPSAPSSLTESLLSQNCVTLTWNASTDNMEVEKYNIYQDGALIGSVDAPTTTFRVMGLNQLNYYTFVVKAVDYSGNVSNQSNLLEIVTLQNLIISNSNKIINKGQSSSLLAYGCFGGTVTWSNGSTENPLVVSPTDTTIYSVSCKVGDCTSIVTKDTVKVIPDCKTLYTLVKNKDNFSGTNTSLTFNASQTISATNIISSSAKINYNAAKSITLLPGFSADSGTVFNAKIAGCPNTQSVILTPSDTFEVIPKIETKISSSDSKTQ</sequence>
<evidence type="ECO:0000259" key="3">
    <source>
        <dbReference type="PROSITE" id="PS50853"/>
    </source>
</evidence>
<dbReference type="SMART" id="SM00060">
    <property type="entry name" value="FN3"/>
    <property type="match status" value="1"/>
</dbReference>
<dbReference type="InterPro" id="IPR055015">
    <property type="entry name" value="GCX_COOH"/>
</dbReference>
<dbReference type="AlphaFoldDB" id="A0A917DM50"/>
<organism evidence="4 5">
    <name type="scientific">Emticicia aquatilis</name>
    <dbReference type="NCBI Taxonomy" id="1537369"/>
    <lineage>
        <taxon>Bacteria</taxon>
        <taxon>Pseudomonadati</taxon>
        <taxon>Bacteroidota</taxon>
        <taxon>Cytophagia</taxon>
        <taxon>Cytophagales</taxon>
        <taxon>Leadbetterellaceae</taxon>
        <taxon>Emticicia</taxon>
    </lineage>
</organism>
<dbReference type="InterPro" id="IPR038637">
    <property type="entry name" value="NPCBM_sf"/>
</dbReference>
<dbReference type="NCBIfam" id="NF045639">
    <property type="entry name" value="GCX_COOH"/>
    <property type="match status" value="1"/>
</dbReference>
<dbReference type="InterPro" id="IPR036116">
    <property type="entry name" value="FN3_sf"/>
</dbReference>
<dbReference type="EMBL" id="BMKK01000002">
    <property type="protein sequence ID" value="GGD50490.1"/>
    <property type="molecule type" value="Genomic_DNA"/>
</dbReference>